<feature type="non-terminal residue" evidence="2">
    <location>
        <position position="1"/>
    </location>
</feature>
<feature type="compositionally biased region" description="Polar residues" evidence="1">
    <location>
        <begin position="1"/>
        <end position="21"/>
    </location>
</feature>
<reference evidence="2" key="1">
    <citation type="submission" date="2018-05" db="EMBL/GenBank/DDBJ databases">
        <authorList>
            <person name="Lanie J.A."/>
            <person name="Ng W.-L."/>
            <person name="Kazmierczak K.M."/>
            <person name="Andrzejewski T.M."/>
            <person name="Davidsen T.M."/>
            <person name="Wayne K.J."/>
            <person name="Tettelin H."/>
            <person name="Glass J.I."/>
            <person name="Rusch D."/>
            <person name="Podicherti R."/>
            <person name="Tsui H.-C.T."/>
            <person name="Winkler M.E."/>
        </authorList>
    </citation>
    <scope>NUCLEOTIDE SEQUENCE</scope>
</reference>
<sequence>SNSVTARSANLRSTPRHTGSPSLVPMTFPAATRRRMRRSPLHCSPERNGAQPGTSSCSTQQRVSSWRVLPKTSTPASRQLERRSTTARQRPFWRHCAP</sequence>
<dbReference type="AlphaFoldDB" id="A0A381RVC7"/>
<dbReference type="EMBL" id="UINC01002358">
    <property type="protein sequence ID" value="SUZ95832.1"/>
    <property type="molecule type" value="Genomic_DNA"/>
</dbReference>
<feature type="compositionally biased region" description="Polar residues" evidence="1">
    <location>
        <begin position="51"/>
        <end position="64"/>
    </location>
</feature>
<protein>
    <submittedName>
        <fullName evidence="2">Uncharacterized protein</fullName>
    </submittedName>
</protein>
<gene>
    <name evidence="2" type="ORF">METZ01_LOCUS48686</name>
</gene>
<feature type="region of interest" description="Disordered" evidence="1">
    <location>
        <begin position="1"/>
        <end position="98"/>
    </location>
</feature>
<evidence type="ECO:0000256" key="1">
    <source>
        <dbReference type="SAM" id="MobiDB-lite"/>
    </source>
</evidence>
<evidence type="ECO:0000313" key="2">
    <source>
        <dbReference type="EMBL" id="SUZ95832.1"/>
    </source>
</evidence>
<accession>A0A381RVC7</accession>
<name>A0A381RVC7_9ZZZZ</name>
<proteinExistence type="predicted"/>
<feature type="non-terminal residue" evidence="2">
    <location>
        <position position="98"/>
    </location>
</feature>
<organism evidence="2">
    <name type="scientific">marine metagenome</name>
    <dbReference type="NCBI Taxonomy" id="408172"/>
    <lineage>
        <taxon>unclassified sequences</taxon>
        <taxon>metagenomes</taxon>
        <taxon>ecological metagenomes</taxon>
    </lineage>
</organism>